<sequence>MIQDQTPALDEKTQQEVESLIRQEEGDSHQYKGFLAVFLTLAAVAMSLFHLYAAYSIVPTLQLRVVHVGFVLAILFLSFPIAAKFKNRLMLWDIVLAGLAVATAFYILQGGDDLADRNTAPLQLDIIFGVIFIILILEGVRRTNGLILLTVTLLFLSYALFGNYLPAPWTHKGYEVSRLVGYMYMTLEGVFGTAVDVSATLIILFTIFGAFLQFTNAGKFFIDFAFSTMGGKSSGVGKTIVLSSFLLGGPSGSGVATTVTVGTVAAPMLDKVGYDKNAAGGLLAAGGLGAIISPPVLGAAAFLIADFLKISYLDVLLMACIPTILFYLGLFVMVEIDVKKYNMSAIKIDKVDTAWNLAKKYWFHFFSLISIVVFMMMGFSPVMSVFWATVLSAATSMLRADTAILPWDMFSGKQSVIKSFYESNLIKALANGSSGVISIAATCIGAGLIVGTVTLTGLGLKFSSIIIQLADGSLLLTAIYTAMIVWVVGLAVPVTASYIICAVITAPALINLGVPAFAAHMFIFYYAVLSEVSPPTALSPFAAAAICKGNPYKTTLQSWKYVAPAILVPFMFVLDKSGSALLLMGSTKALANADWLQIAWVSFTAVAGVIALAGGLQGWFLAKTNLFERWILILSGVALAYPSNYSDIAGFMGFALVVVMQIIRNKKSAGAPA</sequence>
<feature type="transmembrane region" description="Helical" evidence="2">
    <location>
        <begin position="478"/>
        <end position="501"/>
    </location>
</feature>
<dbReference type="InterPro" id="IPR010656">
    <property type="entry name" value="DctM"/>
</dbReference>
<feature type="transmembrane region" description="Helical" evidence="2">
    <location>
        <begin position="361"/>
        <end position="379"/>
    </location>
</feature>
<keyword evidence="2" id="KW-1133">Transmembrane helix</keyword>
<reference evidence="4 5" key="1">
    <citation type="submission" date="2017-06" db="EMBL/GenBank/DDBJ databases">
        <title>Reclassification of a Polynucleobacter cosmopolitanus strain isolated from tropical Lake Victoria as Polynucleobacter victoriensis comb. nov.</title>
        <authorList>
            <person name="Hahn M.W."/>
        </authorList>
    </citation>
    <scope>NUCLEOTIDE SEQUENCE [LARGE SCALE GENOMIC DNA]</scope>
    <source>
        <strain evidence="4 5">MWH-MoIso2</strain>
    </source>
</reference>
<evidence type="ECO:0000259" key="3">
    <source>
        <dbReference type="Pfam" id="PF06808"/>
    </source>
</evidence>
<evidence type="ECO:0000313" key="5">
    <source>
        <dbReference type="Proteomes" id="UP000215188"/>
    </source>
</evidence>
<dbReference type="GO" id="GO:0005886">
    <property type="term" value="C:plasma membrane"/>
    <property type="evidence" value="ECO:0007669"/>
    <property type="project" value="UniProtKB-SubCell"/>
</dbReference>
<feature type="transmembrane region" description="Helical" evidence="2">
    <location>
        <begin position="595"/>
        <end position="620"/>
    </location>
</feature>
<feature type="transmembrane region" description="Helical" evidence="2">
    <location>
        <begin position="278"/>
        <end position="304"/>
    </location>
</feature>
<feature type="domain" description="TRAP C4-dicarboxylate transport system permease DctM subunit" evidence="3">
    <location>
        <begin position="132"/>
        <end position="567"/>
    </location>
</feature>
<dbReference type="PANTHER" id="PTHR43849">
    <property type="entry name" value="BLL3936 PROTEIN"/>
    <property type="match status" value="1"/>
</dbReference>
<comment type="subcellular location">
    <subcellularLocation>
        <location evidence="1">Cell inner membrane</location>
        <topology evidence="1">Multi-pass membrane protein</topology>
    </subcellularLocation>
</comment>
<comment type="caution">
    <text evidence="4">The sequence shown here is derived from an EMBL/GenBank/DDBJ whole genome shotgun (WGS) entry which is preliminary data.</text>
</comment>
<keyword evidence="1" id="KW-1003">Cell membrane</keyword>
<keyword evidence="5" id="KW-1185">Reference proteome</keyword>
<feature type="transmembrane region" description="Helical" evidence="2">
    <location>
        <begin position="34"/>
        <end position="55"/>
    </location>
</feature>
<organism evidence="4 5">
    <name type="scientific">Polynucleobacter cosmopolitanus</name>
    <dbReference type="NCBI Taxonomy" id="351345"/>
    <lineage>
        <taxon>Bacteria</taxon>
        <taxon>Pseudomonadati</taxon>
        <taxon>Pseudomonadota</taxon>
        <taxon>Betaproteobacteria</taxon>
        <taxon>Burkholderiales</taxon>
        <taxon>Burkholderiaceae</taxon>
        <taxon>Polynucleobacter</taxon>
    </lineage>
</organism>
<keyword evidence="2" id="KW-0812">Transmembrane</keyword>
<dbReference type="Pfam" id="PF06808">
    <property type="entry name" value="DctM"/>
    <property type="match status" value="1"/>
</dbReference>
<feature type="transmembrane region" description="Helical" evidence="2">
    <location>
        <begin position="89"/>
        <end position="108"/>
    </location>
</feature>
<feature type="transmembrane region" description="Helical" evidence="2">
    <location>
        <begin position="120"/>
        <end position="140"/>
    </location>
</feature>
<feature type="transmembrane region" description="Helical" evidence="2">
    <location>
        <begin position="147"/>
        <end position="169"/>
    </location>
</feature>
<evidence type="ECO:0000256" key="2">
    <source>
        <dbReference type="SAM" id="Phobius"/>
    </source>
</evidence>
<comment type="function">
    <text evidence="1">Part of the tripartite ATP-independent periplasmic (TRAP) transport system.</text>
</comment>
<protein>
    <submittedName>
        <fullName evidence="4">C4-dicarboxylate ABC transporter permease</fullName>
    </submittedName>
</protein>
<dbReference type="EMBL" id="NJGG01000002">
    <property type="protein sequence ID" value="OXL14851.1"/>
    <property type="molecule type" value="Genomic_DNA"/>
</dbReference>
<dbReference type="PANTHER" id="PTHR43849:SF2">
    <property type="entry name" value="BLL3936 PROTEIN"/>
    <property type="match status" value="1"/>
</dbReference>
<proteinExistence type="predicted"/>
<feature type="transmembrane region" description="Helical" evidence="2">
    <location>
        <begin position="61"/>
        <end position="82"/>
    </location>
</feature>
<dbReference type="OrthoDB" id="9759894at2"/>
<dbReference type="NCBIfam" id="TIGR02123">
    <property type="entry name" value="TRAP_fused"/>
    <property type="match status" value="1"/>
</dbReference>
<feature type="transmembrane region" description="Helical" evidence="2">
    <location>
        <begin position="632"/>
        <end position="659"/>
    </location>
</feature>
<keyword evidence="1" id="KW-0997">Cell inner membrane</keyword>
<evidence type="ECO:0000313" key="4">
    <source>
        <dbReference type="EMBL" id="OXL14851.1"/>
    </source>
</evidence>
<feature type="transmembrane region" description="Helical" evidence="2">
    <location>
        <begin position="310"/>
        <end position="334"/>
    </location>
</feature>
<dbReference type="Proteomes" id="UP000215188">
    <property type="component" value="Unassembled WGS sequence"/>
</dbReference>
<dbReference type="InterPro" id="IPR011853">
    <property type="entry name" value="TRAP_DctM-Dct_fused"/>
</dbReference>
<feature type="transmembrane region" description="Helical" evidence="2">
    <location>
        <begin position="508"/>
        <end position="528"/>
    </location>
</feature>
<feature type="transmembrane region" description="Helical" evidence="2">
    <location>
        <begin position="428"/>
        <end position="458"/>
    </location>
</feature>
<accession>A0A229FS45</accession>
<evidence type="ECO:0000256" key="1">
    <source>
        <dbReference type="RuleBase" id="RU369079"/>
    </source>
</evidence>
<gene>
    <name evidence="4" type="ORF">AOC33_05890</name>
</gene>
<dbReference type="AlphaFoldDB" id="A0A229FS45"/>
<keyword evidence="1" id="KW-0813">Transport</keyword>
<dbReference type="GO" id="GO:0022857">
    <property type="term" value="F:transmembrane transporter activity"/>
    <property type="evidence" value="ECO:0007669"/>
    <property type="project" value="UniProtKB-UniRule"/>
</dbReference>
<dbReference type="RefSeq" id="WP_089515750.1">
    <property type="nucleotide sequence ID" value="NZ_NJGG01000002.1"/>
</dbReference>
<feature type="transmembrane region" description="Helical" evidence="2">
    <location>
        <begin position="189"/>
        <end position="212"/>
    </location>
</feature>
<feature type="transmembrane region" description="Helical" evidence="2">
    <location>
        <begin position="561"/>
        <end position="583"/>
    </location>
</feature>
<keyword evidence="2" id="KW-0472">Membrane</keyword>
<name>A0A229FS45_9BURK</name>